<feature type="domain" description="SLH" evidence="3">
    <location>
        <begin position="92"/>
        <end position="155"/>
    </location>
</feature>
<keyword evidence="2" id="KW-0732">Signal</keyword>
<evidence type="ECO:0000313" key="4">
    <source>
        <dbReference type="EMBL" id="MBP1988524.1"/>
    </source>
</evidence>
<gene>
    <name evidence="4" type="ORF">J2Z66_000119</name>
</gene>
<name>A0ABS4ILS9_9BACL</name>
<evidence type="ECO:0000256" key="2">
    <source>
        <dbReference type="SAM" id="SignalP"/>
    </source>
</evidence>
<dbReference type="InterPro" id="IPR001119">
    <property type="entry name" value="SLH_dom"/>
</dbReference>
<dbReference type="Proteomes" id="UP001519287">
    <property type="component" value="Unassembled WGS sequence"/>
</dbReference>
<feature type="chain" id="PRO_5047212070" description="SLH domain-containing protein" evidence="2">
    <location>
        <begin position="31"/>
        <end position="1275"/>
    </location>
</feature>
<feature type="compositionally biased region" description="Basic and acidic residues" evidence="1">
    <location>
        <begin position="359"/>
        <end position="375"/>
    </location>
</feature>
<protein>
    <recommendedName>
        <fullName evidence="3">SLH domain-containing protein</fullName>
    </recommendedName>
</protein>
<feature type="signal peptide" evidence="2">
    <location>
        <begin position="1"/>
        <end position="30"/>
    </location>
</feature>
<organism evidence="4 5">
    <name type="scientific">Paenibacillus eucommiae</name>
    <dbReference type="NCBI Taxonomy" id="1355755"/>
    <lineage>
        <taxon>Bacteria</taxon>
        <taxon>Bacillati</taxon>
        <taxon>Bacillota</taxon>
        <taxon>Bacilli</taxon>
        <taxon>Bacillales</taxon>
        <taxon>Paenibacillaceae</taxon>
        <taxon>Paenibacillus</taxon>
    </lineage>
</organism>
<accession>A0ABS4ILS9</accession>
<evidence type="ECO:0000313" key="5">
    <source>
        <dbReference type="Proteomes" id="UP001519287"/>
    </source>
</evidence>
<dbReference type="Gene3D" id="2.60.120.260">
    <property type="entry name" value="Galactose-binding domain-like"/>
    <property type="match status" value="4"/>
</dbReference>
<comment type="caution">
    <text evidence="4">The sequence shown here is derived from an EMBL/GenBank/DDBJ whole genome shotgun (WGS) entry which is preliminary data.</text>
</comment>
<sequence>MRHRMPKRALPLLLTICLLVSTWGVSTAFAAAEVGHTKTPLSAHWAGKTLGDWLAKGWIRADADGSVQPDRPILRGEMMAFANRAFGLTAKAEVAFSDLSRSDWEYDEVAIAVKAGYIQGYEDGTIRVRNQITRQEVAILIAGMLQLEANAALDSSGLGGETTYKDQAQIASWSDKAIAMMTAHKIIDGYEDGSFRPKDWVTRAEAIVMLDRARVRQGDQVYDKAGTFGPKQVTQTVNGNVTIKAGGVHLRNLIINGDIFIDGSVGNGQVTADGIEVTGTVFIRAGKVKLKGTISKLEADSSAVEIDIQSGLVKELLAAAKAAGSKVNVNQMARISRLVLDGSIQVTGQGEIQQAVIHKGAEESTFERKPNRKESPASSYAPSYSYGGGGGSGGSNPVINPDEQPITPENDEGIMNSNSSFEEVTGAEGARFWTPFLKNNSAGSSIKRSSEQAHSNSSSMKAIAVQSGGLYQNLHLQPGNYAMSTSYYVPANSSTEGTLQLFVQFMDDRGMWLSEAVSEVWPSQYDKGQWNTFHWTLQVPESVSGNEVKIAQIGVDLKGFNPNEIIYLDDLILRKSSKAPVSVQVASISAENGRMRAVLNEIPDNQPAIRDFKIIKRVTETDFGTSITIVPEHISWDETTRTVELTLPILDTAANEQRFMYRVAYKGKPLNDPVEVVIPADTTKPINKNPSFEGYMDGSWIRWFEPADNLASTKMERTNELAATGKYSFKASDVKHGAPYQNVSVAPGSYKLSVSYYTAAGTQTDGTINLTVNYRSSTSYIGTIDDVKHQVQETSGVWNTIEWTFEVPETLNGMSMDHIQISALLDGFAEGEVVFIDDFNLITLGSVPNVQISNLAAENGTIRAVLSTIPSDLPALGDFAVKQQVNADEEVVVVPTAIAWDESTRTVTLTIPQVDATATQQRVVYRVAYQGKPAIEGEAVVIPADLTKPYNRNPSFETSLDGTWYMFAEPASNFALTKMERSTEFTLTGEHSLKAAGVKFGAPYQNITLSPGNYKISASYYTPAGTQTEGTMNLTVNYRNSSNGYVGTVSDVKHQVKEASGEWHTITWPLDVPETYNGMVVEQIQLSVLLEGFSEDEVVFIDDVDLIKLAPQPVNQNPSFETSLDSTWYMFAEPASNFALTKMERSTEFALTGEYSLKATGVKFGAPYQNITLSPGMYKISASYYTPADTQTEGTMNLTVNYRNSNGYVGTVNDVKHQVKETSGAWHTITWLLEVPETYNGMVVEHIQLSALLEGFAEDEVVYLDNLIVQKDLDN</sequence>
<dbReference type="RefSeq" id="WP_209968533.1">
    <property type="nucleotide sequence ID" value="NZ_JAGGLB010000001.1"/>
</dbReference>
<dbReference type="PROSITE" id="PS51272">
    <property type="entry name" value="SLH"/>
    <property type="match status" value="2"/>
</dbReference>
<feature type="region of interest" description="Disordered" evidence="1">
    <location>
        <begin position="358"/>
        <end position="417"/>
    </location>
</feature>
<feature type="domain" description="SLH" evidence="3">
    <location>
        <begin position="161"/>
        <end position="224"/>
    </location>
</feature>
<dbReference type="Pfam" id="PF00395">
    <property type="entry name" value="SLH"/>
    <property type="match status" value="2"/>
</dbReference>
<evidence type="ECO:0000259" key="3">
    <source>
        <dbReference type="PROSITE" id="PS51272"/>
    </source>
</evidence>
<proteinExistence type="predicted"/>
<reference evidence="4 5" key="1">
    <citation type="submission" date="2021-03" db="EMBL/GenBank/DDBJ databases">
        <title>Genomic Encyclopedia of Type Strains, Phase IV (KMG-IV): sequencing the most valuable type-strain genomes for metagenomic binning, comparative biology and taxonomic classification.</title>
        <authorList>
            <person name="Goeker M."/>
        </authorList>
    </citation>
    <scope>NUCLEOTIDE SEQUENCE [LARGE SCALE GENOMIC DNA]</scope>
    <source>
        <strain evidence="4 5">DSM 26048</strain>
    </source>
</reference>
<feature type="compositionally biased region" description="Low complexity" evidence="1">
    <location>
        <begin position="376"/>
        <end position="385"/>
    </location>
</feature>
<dbReference type="EMBL" id="JAGGLB010000001">
    <property type="protein sequence ID" value="MBP1988524.1"/>
    <property type="molecule type" value="Genomic_DNA"/>
</dbReference>
<keyword evidence="5" id="KW-1185">Reference proteome</keyword>
<evidence type="ECO:0000256" key="1">
    <source>
        <dbReference type="SAM" id="MobiDB-lite"/>
    </source>
</evidence>